<reference evidence="3 4" key="1">
    <citation type="submission" date="2018-05" db="EMBL/GenBank/DDBJ databases">
        <title>Isolation and characterization of genus Methanoculleus species and their viruses from deep sea marine sediment offshore southwestern Taiwan.</title>
        <authorList>
            <person name="Wei W.-H."/>
            <person name="Chen W.-C."/>
            <person name="Lai M.-C."/>
            <person name="Chen S.-C."/>
        </authorList>
    </citation>
    <scope>NUCLEOTIDE SEQUENCE [LARGE SCALE GENOMIC DNA]</scope>
    <source>
        <strain evidence="3 4">CWC-02</strain>
    </source>
</reference>
<dbReference type="EMBL" id="QFDM01000001">
    <property type="protein sequence ID" value="MCM2464752.1"/>
    <property type="molecule type" value="Genomic_DNA"/>
</dbReference>
<accession>A0ABD4TB88</accession>
<comment type="caution">
    <text evidence="3">The sequence shown here is derived from an EMBL/GenBank/DDBJ whole genome shotgun (WGS) entry which is preliminary data.</text>
</comment>
<dbReference type="InterPro" id="IPR006286">
    <property type="entry name" value="C56_PfpI-like"/>
</dbReference>
<comment type="similarity">
    <text evidence="1">Belongs to the peptidase C56 family.</text>
</comment>
<dbReference type="CDD" id="cd03134">
    <property type="entry name" value="GATase1_PfpI_like"/>
    <property type="match status" value="1"/>
</dbReference>
<evidence type="ECO:0000313" key="3">
    <source>
        <dbReference type="EMBL" id="MCM2464752.1"/>
    </source>
</evidence>
<evidence type="ECO:0000313" key="4">
    <source>
        <dbReference type="Proteomes" id="UP001523230"/>
    </source>
</evidence>
<dbReference type="SUPFAM" id="SSF52317">
    <property type="entry name" value="Class I glutamine amidotransferase-like"/>
    <property type="match status" value="1"/>
</dbReference>
<dbReference type="RefSeq" id="WP_250986008.1">
    <property type="nucleotide sequence ID" value="NZ_QFDM01000001.1"/>
</dbReference>
<dbReference type="PANTHER" id="PTHR42733">
    <property type="entry name" value="DJ-1 PROTEIN"/>
    <property type="match status" value="1"/>
</dbReference>
<dbReference type="Gene3D" id="3.40.50.880">
    <property type="match status" value="1"/>
</dbReference>
<dbReference type="InterPro" id="IPR002818">
    <property type="entry name" value="DJ-1/PfpI"/>
</dbReference>
<evidence type="ECO:0000259" key="2">
    <source>
        <dbReference type="Pfam" id="PF01965"/>
    </source>
</evidence>
<proteinExistence type="inferred from homology"/>
<dbReference type="Proteomes" id="UP001523230">
    <property type="component" value="Unassembled WGS sequence"/>
</dbReference>
<gene>
    <name evidence="3" type="ORF">DIC75_00230</name>
</gene>
<organism evidence="3 4">
    <name type="scientific">Methanoculleus oceani</name>
    <dbReference type="NCBI Taxonomy" id="2184756"/>
    <lineage>
        <taxon>Archaea</taxon>
        <taxon>Methanobacteriati</taxon>
        <taxon>Methanobacteriota</taxon>
        <taxon>Stenosarchaea group</taxon>
        <taxon>Methanomicrobia</taxon>
        <taxon>Methanomicrobiales</taxon>
        <taxon>Methanomicrobiaceae</taxon>
        <taxon>Methanoculleus</taxon>
    </lineage>
</organism>
<protein>
    <submittedName>
        <fullName evidence="3">Protease</fullName>
    </submittedName>
</protein>
<dbReference type="PANTHER" id="PTHR42733:SF2">
    <property type="entry name" value="DJ-1_THIJ_PFPI FAMILY PROTEIN"/>
    <property type="match status" value="1"/>
</dbReference>
<dbReference type="GO" id="GO:0006508">
    <property type="term" value="P:proteolysis"/>
    <property type="evidence" value="ECO:0007669"/>
    <property type="project" value="UniProtKB-KW"/>
</dbReference>
<keyword evidence="4" id="KW-1185">Reference proteome</keyword>
<sequence length="183" mass="19934">MSRIAVLITDMFEDVEYTRPAEAFREAGHDLVHVGLSAGETVHGKKEQTPVKIDRAASDVSADDFDALFIPGGYSPDKLRAHDAPVEFVRRFVESGKPVLAICHAPQLLITAQVLRGRKVTGWKSVAQDIRNAGAEYIDREVVIDGNLVSSRQPDDIPAFIEASLAKLKETGGRKVEAAAAER</sequence>
<dbReference type="Pfam" id="PF01965">
    <property type="entry name" value="DJ-1_PfpI"/>
    <property type="match status" value="1"/>
</dbReference>
<dbReference type="PROSITE" id="PS51276">
    <property type="entry name" value="PEPTIDASE_C56_PFPI"/>
    <property type="match status" value="1"/>
</dbReference>
<dbReference type="AlphaFoldDB" id="A0ABD4TB88"/>
<dbReference type="NCBIfam" id="TIGR01382">
    <property type="entry name" value="PfpI"/>
    <property type="match status" value="1"/>
</dbReference>
<feature type="domain" description="DJ-1/PfpI" evidence="2">
    <location>
        <begin position="3"/>
        <end position="165"/>
    </location>
</feature>
<evidence type="ECO:0000256" key="1">
    <source>
        <dbReference type="ARBA" id="ARBA00008542"/>
    </source>
</evidence>
<dbReference type="InterPro" id="IPR029062">
    <property type="entry name" value="Class_I_gatase-like"/>
</dbReference>
<keyword evidence="3" id="KW-0378">Hydrolase</keyword>
<dbReference type="GO" id="GO:0008233">
    <property type="term" value="F:peptidase activity"/>
    <property type="evidence" value="ECO:0007669"/>
    <property type="project" value="UniProtKB-KW"/>
</dbReference>
<name>A0ABD4TB88_9EURY</name>
<keyword evidence="3" id="KW-0645">Protease</keyword>